<dbReference type="PROSITE" id="PS51782">
    <property type="entry name" value="LYSM"/>
    <property type="match status" value="1"/>
</dbReference>
<protein>
    <recommendedName>
        <fullName evidence="1">LysM domain-containing protein</fullName>
    </recommendedName>
</protein>
<sequence length="515" mass="59053">MSVELIKDVLRIEELRGKENIQALVETEIYLNPSKADLNKVLWTDGTVEILSTKVIMDRIVVSGVVKFKIVYKSKEEENNIYTMDSNADFREEIEIPGITETMSATISSNIEYIEEEILDERKLSLKALVSLEGKVEEVNNIEIIKDINEKNNLQILKETIKYKEIYGRETSYAIVKETFEIGEENPAIEEILKMSIQAYENEATVADDRIIVSGMVNAKVIYYGENRIDTVEEEIPFNHFLEIPGAIAESQEELIIEVVEGNYELLENEAGELKILSLEVKLRISGIAFSENQKALIVDAYSTKEEVNIEREEINLIENVKSTIHKENIVKDLTQYKIREIYNIIGSPSIIDTRIQDNELIVEGILSLKGIYLDDITEEISTFREEIPYKYYLPLEEKVIEPLIDVSLNLETIKVDTSKDAFIVEAAIKHKVKINRNRVLSVINLIEETGDIIDKRNRPSITIYIVQRDDILWNIAKRYNTTVEEILQANESLNPNNIMPGEKIIIEKTVDISF</sequence>
<evidence type="ECO:0000313" key="2">
    <source>
        <dbReference type="EMBL" id="SHE96522.1"/>
    </source>
</evidence>
<gene>
    <name evidence="2" type="ORF">SAMN02745784_02364</name>
</gene>
<name>A0A1M4XTE5_9FIRM</name>
<dbReference type="InterPro" id="IPR024300">
    <property type="entry name" value="SipL_SPOCS_dom"/>
</dbReference>
<reference evidence="3" key="1">
    <citation type="submission" date="2016-11" db="EMBL/GenBank/DDBJ databases">
        <authorList>
            <person name="Varghese N."/>
            <person name="Submissions S."/>
        </authorList>
    </citation>
    <scope>NUCLEOTIDE SEQUENCE [LARGE SCALE GENOMIC DNA]</scope>
    <source>
        <strain evidence="3">DSM 18095</strain>
    </source>
</reference>
<evidence type="ECO:0000259" key="1">
    <source>
        <dbReference type="PROSITE" id="PS51782"/>
    </source>
</evidence>
<dbReference type="AlphaFoldDB" id="A0A1M4XTE5"/>
<dbReference type="SMART" id="SM00257">
    <property type="entry name" value="LysM"/>
    <property type="match status" value="1"/>
</dbReference>
<dbReference type="EMBL" id="FQTY01000013">
    <property type="protein sequence ID" value="SHE96522.1"/>
    <property type="molecule type" value="Genomic_DNA"/>
</dbReference>
<accession>A0A1M4XTE5</accession>
<dbReference type="InterPro" id="IPR018392">
    <property type="entry name" value="LysM"/>
</dbReference>
<dbReference type="Gene3D" id="3.10.350.10">
    <property type="entry name" value="LysM domain"/>
    <property type="match status" value="1"/>
</dbReference>
<dbReference type="GeneID" id="90993842"/>
<dbReference type="Proteomes" id="UP000184114">
    <property type="component" value="Unassembled WGS sequence"/>
</dbReference>
<keyword evidence="3" id="KW-1185">Reference proteome</keyword>
<organism evidence="2 3">
    <name type="scientific">Tissierella praeacuta DSM 18095</name>
    <dbReference type="NCBI Taxonomy" id="1123404"/>
    <lineage>
        <taxon>Bacteria</taxon>
        <taxon>Bacillati</taxon>
        <taxon>Bacillota</taxon>
        <taxon>Tissierellia</taxon>
        <taxon>Tissierellales</taxon>
        <taxon>Tissierellaceae</taxon>
        <taxon>Tissierella</taxon>
    </lineage>
</organism>
<dbReference type="SUPFAM" id="SSF54106">
    <property type="entry name" value="LysM domain"/>
    <property type="match status" value="1"/>
</dbReference>
<dbReference type="Pfam" id="PF01476">
    <property type="entry name" value="LysM"/>
    <property type="match status" value="1"/>
</dbReference>
<dbReference type="STRING" id="1123404.SAMN02745784_02364"/>
<evidence type="ECO:0000313" key="3">
    <source>
        <dbReference type="Proteomes" id="UP000184114"/>
    </source>
</evidence>
<dbReference type="CDD" id="cd00118">
    <property type="entry name" value="LysM"/>
    <property type="match status" value="1"/>
</dbReference>
<dbReference type="RefSeq" id="WP_072976518.1">
    <property type="nucleotide sequence ID" value="NZ_FQTY01000013.1"/>
</dbReference>
<dbReference type="Pfam" id="PF12673">
    <property type="entry name" value="SipL"/>
    <property type="match status" value="3"/>
</dbReference>
<dbReference type="InterPro" id="IPR036779">
    <property type="entry name" value="LysM_dom_sf"/>
</dbReference>
<feature type="domain" description="LysM" evidence="1">
    <location>
        <begin position="463"/>
        <end position="507"/>
    </location>
</feature>
<proteinExistence type="predicted"/>